<proteinExistence type="inferred from homology"/>
<name>A0A2T6ZE39_TUBBO</name>
<gene>
    <name evidence="3" type="ORF">B9Z19DRAFT_1003486</name>
</gene>
<comment type="caution">
    <text evidence="3">The sequence shown here is derived from an EMBL/GenBank/DDBJ whole genome shotgun (WGS) entry which is preliminary data.</text>
</comment>
<dbReference type="GO" id="GO:0034316">
    <property type="term" value="P:negative regulation of Arp2/3 complex-mediated actin nucleation"/>
    <property type="evidence" value="ECO:0007669"/>
    <property type="project" value="TreeGrafter"/>
</dbReference>
<sequence>EFGVDGLSNKRIHTKMASEARLYTFSPETLQSLRKFRLSTSRAPKPQGVIYMIDKETLEIKPMPEVYTSLGEIADGLPENAPRFIPLSYPVTLNSGRQAAPYVLLYYMPATANNELKMLYAGAKELMRNTAEVGKVLEVADEEDILRVEEILKE</sequence>
<dbReference type="SMART" id="SM00102">
    <property type="entry name" value="ADF"/>
    <property type="match status" value="1"/>
</dbReference>
<dbReference type="CDD" id="cd11283">
    <property type="entry name" value="ADF_GMF-beta_like"/>
    <property type="match status" value="1"/>
</dbReference>
<dbReference type="STRING" id="42251.A0A2T6ZE39"/>
<dbReference type="GO" id="GO:0030479">
    <property type="term" value="C:actin cortical patch"/>
    <property type="evidence" value="ECO:0007669"/>
    <property type="project" value="TreeGrafter"/>
</dbReference>
<comment type="similarity">
    <text evidence="1">Belongs to the actin-binding proteins ADF family. GMF subfamily.</text>
</comment>
<dbReference type="PIRSF" id="PIRSF001788">
    <property type="entry name" value="GMF-beta"/>
    <property type="match status" value="1"/>
</dbReference>
<protein>
    <recommendedName>
        <fullName evidence="2">ADF-H domain-containing protein</fullName>
    </recommendedName>
</protein>
<feature type="non-terminal residue" evidence="3">
    <location>
        <position position="1"/>
    </location>
</feature>
<dbReference type="GO" id="GO:0071933">
    <property type="term" value="F:Arp2/3 complex binding"/>
    <property type="evidence" value="ECO:0007669"/>
    <property type="project" value="InterPro"/>
</dbReference>
<dbReference type="AlphaFoldDB" id="A0A2T6ZE39"/>
<accession>A0A2T6ZE39</accession>
<evidence type="ECO:0000256" key="1">
    <source>
        <dbReference type="ARBA" id="ARBA00010055"/>
    </source>
</evidence>
<dbReference type="Pfam" id="PF00241">
    <property type="entry name" value="Cofilin_ADF"/>
    <property type="match status" value="1"/>
</dbReference>
<dbReference type="Gene3D" id="3.40.20.10">
    <property type="entry name" value="Severin"/>
    <property type="match status" value="1"/>
</dbReference>
<feature type="domain" description="ADF-H" evidence="2">
    <location>
        <begin position="21"/>
        <end position="154"/>
    </location>
</feature>
<dbReference type="PROSITE" id="PS51263">
    <property type="entry name" value="ADF_H"/>
    <property type="match status" value="1"/>
</dbReference>
<dbReference type="SUPFAM" id="SSF55753">
    <property type="entry name" value="Actin depolymerizing proteins"/>
    <property type="match status" value="1"/>
</dbReference>
<dbReference type="PANTHER" id="PTHR11249:SF2">
    <property type="entry name" value="GLIA MATURATION FACTOR"/>
    <property type="match status" value="1"/>
</dbReference>
<dbReference type="GO" id="GO:0003779">
    <property type="term" value="F:actin binding"/>
    <property type="evidence" value="ECO:0007669"/>
    <property type="project" value="InterPro"/>
</dbReference>
<evidence type="ECO:0000313" key="4">
    <source>
        <dbReference type="Proteomes" id="UP000244722"/>
    </source>
</evidence>
<dbReference type="InterPro" id="IPR029006">
    <property type="entry name" value="ADF-H/Gelsolin-like_dom_sf"/>
</dbReference>
<reference evidence="3 4" key="1">
    <citation type="submission" date="2017-04" db="EMBL/GenBank/DDBJ databases">
        <title>Draft genome sequence of Tuber borchii Vittad., a whitish edible truffle.</title>
        <authorList>
            <consortium name="DOE Joint Genome Institute"/>
            <person name="Murat C."/>
            <person name="Kuo A."/>
            <person name="Barry K.W."/>
            <person name="Clum A."/>
            <person name="Dockter R.B."/>
            <person name="Fauchery L."/>
            <person name="Iotti M."/>
            <person name="Kohler A."/>
            <person name="Labutti K."/>
            <person name="Lindquist E.A."/>
            <person name="Lipzen A."/>
            <person name="Ohm R.A."/>
            <person name="Wang M."/>
            <person name="Grigoriev I.V."/>
            <person name="Zambonelli A."/>
            <person name="Martin F.M."/>
        </authorList>
    </citation>
    <scope>NUCLEOTIDE SEQUENCE [LARGE SCALE GENOMIC DNA]</scope>
    <source>
        <strain evidence="3 4">Tbo3840</strain>
    </source>
</reference>
<dbReference type="InterPro" id="IPR002108">
    <property type="entry name" value="ADF-H"/>
</dbReference>
<dbReference type="InterPro" id="IPR011171">
    <property type="entry name" value="GMF"/>
</dbReference>
<evidence type="ECO:0000259" key="2">
    <source>
        <dbReference type="PROSITE" id="PS51263"/>
    </source>
</evidence>
<evidence type="ECO:0000313" key="3">
    <source>
        <dbReference type="EMBL" id="PUU73664.1"/>
    </source>
</evidence>
<organism evidence="3 4">
    <name type="scientific">Tuber borchii</name>
    <name type="common">White truffle</name>
    <dbReference type="NCBI Taxonomy" id="42251"/>
    <lineage>
        <taxon>Eukaryota</taxon>
        <taxon>Fungi</taxon>
        <taxon>Dikarya</taxon>
        <taxon>Ascomycota</taxon>
        <taxon>Pezizomycotina</taxon>
        <taxon>Pezizomycetes</taxon>
        <taxon>Pezizales</taxon>
        <taxon>Tuberaceae</taxon>
        <taxon>Tuber</taxon>
    </lineage>
</organism>
<keyword evidence="4" id="KW-1185">Reference proteome</keyword>
<dbReference type="GO" id="GO:0071846">
    <property type="term" value="P:actin filament debranching"/>
    <property type="evidence" value="ECO:0007669"/>
    <property type="project" value="InterPro"/>
</dbReference>
<dbReference type="EMBL" id="NESQ01000355">
    <property type="protein sequence ID" value="PUU73664.1"/>
    <property type="molecule type" value="Genomic_DNA"/>
</dbReference>
<dbReference type="Proteomes" id="UP000244722">
    <property type="component" value="Unassembled WGS sequence"/>
</dbReference>
<dbReference type="PANTHER" id="PTHR11249">
    <property type="entry name" value="GLIAL FACTOR NATURATION FACTOR"/>
    <property type="match status" value="1"/>
</dbReference>
<dbReference type="OrthoDB" id="3919494at2759"/>